<dbReference type="AlphaFoldDB" id="A0A4R8V9B4"/>
<feature type="transmembrane region" description="Helical" evidence="2">
    <location>
        <begin position="330"/>
        <end position="357"/>
    </location>
</feature>
<gene>
    <name evidence="3" type="ORF">E3N84_04855</name>
</gene>
<feature type="transmembrane region" description="Helical" evidence="2">
    <location>
        <begin position="135"/>
        <end position="164"/>
    </location>
</feature>
<keyword evidence="4" id="KW-1185">Reference proteome</keyword>
<name>A0A4R8V9B4_9MICO</name>
<feature type="transmembrane region" description="Helical" evidence="2">
    <location>
        <begin position="89"/>
        <end position="115"/>
    </location>
</feature>
<keyword evidence="2" id="KW-0812">Transmembrane</keyword>
<evidence type="ECO:0000256" key="1">
    <source>
        <dbReference type="SAM" id="MobiDB-lite"/>
    </source>
</evidence>
<accession>A0A4R8V9B4</accession>
<reference evidence="3 4" key="1">
    <citation type="submission" date="2019-03" db="EMBL/GenBank/DDBJ databases">
        <title>Genomics of glacier-inhabiting Cryobacterium strains.</title>
        <authorList>
            <person name="Liu Q."/>
            <person name="Xin Y.-H."/>
        </authorList>
    </citation>
    <scope>NUCLEOTIDE SEQUENCE [LARGE SCALE GENOMIC DNA]</scope>
    <source>
        <strain evidence="3 4">CGMCC 1.10440</strain>
    </source>
</reference>
<proteinExistence type="predicted"/>
<feature type="region of interest" description="Disordered" evidence="1">
    <location>
        <begin position="1"/>
        <end position="53"/>
    </location>
</feature>
<dbReference type="Proteomes" id="UP000298488">
    <property type="component" value="Unassembled WGS sequence"/>
</dbReference>
<feature type="compositionally biased region" description="Pro residues" evidence="1">
    <location>
        <begin position="16"/>
        <end position="44"/>
    </location>
</feature>
<sequence length="395" mass="41072">MSDERPWQAPDAPRANPAPPSSPLPPPSSPPVPGPPGYGPPLPDPALGAAGTAWAPPPKPGLIPLRPLDLGTMLGASFRVLRRNPRPTFGAALLIQGVVTIITTLAVGGATFASLSRLDSAAPDDAGAIVAGTVAFAVISALLSVILSLIASALLQGIIVVEVARGALGEKLRLRQLWGFARGRIWALVGWAALVAAAFLVVILIFVGIIVLLSVTLGGLGILLSVMFGVIGGLGLVVLGCWIGTRVSLVPSALILERLPLRAAIVRSWTLTRGFFWKVFGIQLLVMVILWIASNIALTPFSLLAPILLVLLDPNGTGSSVAVVATVGVYILQLVVTVVLSAITSIISTATSALIYLDLRMRKEGLELELVKFVEARQAGSASTENPYLRPVAVA</sequence>
<dbReference type="RefSeq" id="WP_104095310.1">
    <property type="nucleotide sequence ID" value="NZ_JACHBP010000001.1"/>
</dbReference>
<feature type="transmembrane region" description="Helical" evidence="2">
    <location>
        <begin position="185"/>
        <end position="213"/>
    </location>
</feature>
<feature type="transmembrane region" description="Helical" evidence="2">
    <location>
        <begin position="284"/>
        <end position="310"/>
    </location>
</feature>
<evidence type="ECO:0000313" key="4">
    <source>
        <dbReference type="Proteomes" id="UP000298488"/>
    </source>
</evidence>
<keyword evidence="2" id="KW-1133">Transmembrane helix</keyword>
<dbReference type="OrthoDB" id="121140at2"/>
<keyword evidence="2" id="KW-0472">Membrane</keyword>
<feature type="transmembrane region" description="Helical" evidence="2">
    <location>
        <begin position="219"/>
        <end position="243"/>
    </location>
</feature>
<dbReference type="EMBL" id="SOFI01000003">
    <property type="protein sequence ID" value="TFB79439.1"/>
    <property type="molecule type" value="Genomic_DNA"/>
</dbReference>
<evidence type="ECO:0008006" key="5">
    <source>
        <dbReference type="Google" id="ProtNLM"/>
    </source>
</evidence>
<comment type="caution">
    <text evidence="3">The sequence shown here is derived from an EMBL/GenBank/DDBJ whole genome shotgun (WGS) entry which is preliminary data.</text>
</comment>
<evidence type="ECO:0000256" key="2">
    <source>
        <dbReference type="SAM" id="Phobius"/>
    </source>
</evidence>
<evidence type="ECO:0000313" key="3">
    <source>
        <dbReference type="EMBL" id="TFB79439.1"/>
    </source>
</evidence>
<protein>
    <recommendedName>
        <fullName evidence="5">Membrane-anchored glycerophosphoryl diester phosphodiesterase (GDPDase), membrane domain</fullName>
    </recommendedName>
</protein>
<organism evidence="3 4">
    <name type="scientific">Terrimesophilobacter mesophilus</name>
    <dbReference type="NCBI Taxonomy" id="433647"/>
    <lineage>
        <taxon>Bacteria</taxon>
        <taxon>Bacillati</taxon>
        <taxon>Actinomycetota</taxon>
        <taxon>Actinomycetes</taxon>
        <taxon>Micrococcales</taxon>
        <taxon>Microbacteriaceae</taxon>
        <taxon>Terrimesophilobacter</taxon>
    </lineage>
</organism>